<dbReference type="Proteomes" id="UP000005824">
    <property type="component" value="Unassembled WGS sequence"/>
</dbReference>
<accession>B4D3W5</accession>
<comment type="function">
    <text evidence="10">Catalyzes the adenylation of molybdopterin as part of the biosynthesis of the molybdenum-cofactor.</text>
</comment>
<dbReference type="SUPFAM" id="SSF53218">
    <property type="entry name" value="Molybdenum cofactor biosynthesis proteins"/>
    <property type="match status" value="1"/>
</dbReference>
<evidence type="ECO:0000256" key="4">
    <source>
        <dbReference type="ARBA" id="ARBA00013491"/>
    </source>
</evidence>
<evidence type="ECO:0000313" key="13">
    <source>
        <dbReference type="Proteomes" id="UP000005824"/>
    </source>
</evidence>
<dbReference type="PROSITE" id="PS01078">
    <property type="entry name" value="MOCF_BIOSYNTHESIS_1"/>
    <property type="match status" value="1"/>
</dbReference>
<dbReference type="PANTHER" id="PTHR43764:SF1">
    <property type="entry name" value="MOLYBDOPTERIN MOLYBDOTRANSFERASE"/>
    <property type="match status" value="1"/>
</dbReference>
<evidence type="ECO:0000256" key="8">
    <source>
        <dbReference type="ARBA" id="ARBA00023150"/>
    </source>
</evidence>
<evidence type="ECO:0000256" key="10">
    <source>
        <dbReference type="ARBA" id="ARBA00058212"/>
    </source>
</evidence>
<sequence length="157" mass="17276">MKVARITLSDRASAGVYEDRSGPEIERILNESFGSGIEWQRVVIPDERVQIEEALRRMCDVEHCDLVVTTGGTGPAPRDVTPEATRAVLEREMPGFGEVMRMQSFARVPTAILSRSTAGTRGQTLIINLPGNPKAIGECLPMLIPAIRECIRHLHGE</sequence>
<dbReference type="InterPro" id="IPR001453">
    <property type="entry name" value="MoaB/Mog_dom"/>
</dbReference>
<dbReference type="AlphaFoldDB" id="B4D3W5"/>
<dbReference type="UniPathway" id="UPA00344"/>
<dbReference type="InterPro" id="IPR036425">
    <property type="entry name" value="MoaB/Mog-like_dom_sf"/>
</dbReference>
<reference evidence="12 13" key="1">
    <citation type="journal article" date="2011" name="J. Bacteriol.">
        <title>Genome sequence of Chthoniobacter flavus Ellin428, an aerobic heterotrophic soil bacterium.</title>
        <authorList>
            <person name="Kant R."/>
            <person name="van Passel M.W."/>
            <person name="Palva A."/>
            <person name="Lucas S."/>
            <person name="Lapidus A."/>
            <person name="Glavina Del Rio T."/>
            <person name="Dalin E."/>
            <person name="Tice H."/>
            <person name="Bruce D."/>
            <person name="Goodwin L."/>
            <person name="Pitluck S."/>
            <person name="Larimer F.W."/>
            <person name="Land M.L."/>
            <person name="Hauser L."/>
            <person name="Sangwan P."/>
            <person name="de Vos W.M."/>
            <person name="Janssen P.H."/>
            <person name="Smidt H."/>
        </authorList>
    </citation>
    <scope>NUCLEOTIDE SEQUENCE [LARGE SCALE GENOMIC DNA]</scope>
    <source>
        <strain evidence="12 13">Ellin428</strain>
    </source>
</reference>
<keyword evidence="8" id="KW-0501">Molybdenum cofactor biosynthesis</keyword>
<dbReference type="EMBL" id="ABVL01000010">
    <property type="protein sequence ID" value="EDY18945.1"/>
    <property type="molecule type" value="Genomic_DNA"/>
</dbReference>
<dbReference type="CDD" id="cd00886">
    <property type="entry name" value="MogA_MoaB"/>
    <property type="match status" value="1"/>
</dbReference>
<dbReference type="GO" id="GO:0006777">
    <property type="term" value="P:Mo-molybdopterin cofactor biosynthetic process"/>
    <property type="evidence" value="ECO:0007669"/>
    <property type="project" value="UniProtKB-KW"/>
</dbReference>
<keyword evidence="5" id="KW-0808">Transferase</keyword>
<comment type="similarity">
    <text evidence="2">Belongs to the MoaB/Mog family.</text>
</comment>
<comment type="pathway">
    <text evidence="1">Cofactor biosynthesis; molybdopterin biosynthesis.</text>
</comment>
<dbReference type="PANTHER" id="PTHR43764">
    <property type="entry name" value="MOLYBDENUM COFACTOR BIOSYNTHESIS"/>
    <property type="match status" value="1"/>
</dbReference>
<dbReference type="NCBIfam" id="NF006932">
    <property type="entry name" value="PRK09417.1"/>
    <property type="match status" value="1"/>
</dbReference>
<dbReference type="Gene3D" id="3.40.980.10">
    <property type="entry name" value="MoaB/Mog-like domain"/>
    <property type="match status" value="1"/>
</dbReference>
<dbReference type="FunCoup" id="B4D3W5">
    <property type="interactions" value="195"/>
</dbReference>
<dbReference type="EC" id="2.7.7.75" evidence="3"/>
<comment type="caution">
    <text evidence="12">The sequence shown here is derived from an EMBL/GenBank/DDBJ whole genome shotgun (WGS) entry which is preliminary data.</text>
</comment>
<proteinExistence type="inferred from homology"/>
<dbReference type="FunFam" id="3.40.980.10:FF:000005">
    <property type="entry name" value="Molybdopterin biosynthesis mog protein"/>
    <property type="match status" value="1"/>
</dbReference>
<evidence type="ECO:0000256" key="9">
    <source>
        <dbReference type="ARBA" id="ARBA00051131"/>
    </source>
</evidence>
<dbReference type="NCBIfam" id="TIGR00177">
    <property type="entry name" value="molyb_syn"/>
    <property type="match status" value="1"/>
</dbReference>
<dbReference type="RefSeq" id="WP_006980928.1">
    <property type="nucleotide sequence ID" value="NZ_ABVL01000010.1"/>
</dbReference>
<evidence type="ECO:0000256" key="3">
    <source>
        <dbReference type="ARBA" id="ARBA00012509"/>
    </source>
</evidence>
<keyword evidence="7" id="KW-0067">ATP-binding</keyword>
<dbReference type="GO" id="GO:0005524">
    <property type="term" value="F:ATP binding"/>
    <property type="evidence" value="ECO:0007669"/>
    <property type="project" value="UniProtKB-KW"/>
</dbReference>
<evidence type="ECO:0000256" key="1">
    <source>
        <dbReference type="ARBA" id="ARBA00005046"/>
    </source>
</evidence>
<name>B4D3W5_9BACT</name>
<evidence type="ECO:0000256" key="6">
    <source>
        <dbReference type="ARBA" id="ARBA00022741"/>
    </source>
</evidence>
<protein>
    <recommendedName>
        <fullName evidence="4">Molybdopterin adenylyltransferase</fullName>
        <ecNumber evidence="3">2.7.7.75</ecNumber>
    </recommendedName>
</protein>
<keyword evidence="13" id="KW-1185">Reference proteome</keyword>
<dbReference type="eggNOG" id="COG0521">
    <property type="taxonomic scope" value="Bacteria"/>
</dbReference>
<evidence type="ECO:0000259" key="11">
    <source>
        <dbReference type="SMART" id="SM00852"/>
    </source>
</evidence>
<dbReference type="InParanoid" id="B4D3W5"/>
<keyword evidence="6" id="KW-0547">Nucleotide-binding</keyword>
<evidence type="ECO:0000256" key="2">
    <source>
        <dbReference type="ARBA" id="ARBA00006112"/>
    </source>
</evidence>
<evidence type="ECO:0000256" key="5">
    <source>
        <dbReference type="ARBA" id="ARBA00022679"/>
    </source>
</evidence>
<dbReference type="SMART" id="SM00852">
    <property type="entry name" value="MoCF_biosynth"/>
    <property type="match status" value="1"/>
</dbReference>
<dbReference type="Pfam" id="PF00994">
    <property type="entry name" value="MoCF_biosynth"/>
    <property type="match status" value="1"/>
</dbReference>
<dbReference type="InterPro" id="IPR051920">
    <property type="entry name" value="MPT_Adenylyltrnsfr/MoaC-Rel"/>
</dbReference>
<dbReference type="InterPro" id="IPR008284">
    <property type="entry name" value="MoCF_biosynth_CS"/>
</dbReference>
<organism evidence="12 13">
    <name type="scientific">Chthoniobacter flavus Ellin428</name>
    <dbReference type="NCBI Taxonomy" id="497964"/>
    <lineage>
        <taxon>Bacteria</taxon>
        <taxon>Pseudomonadati</taxon>
        <taxon>Verrucomicrobiota</taxon>
        <taxon>Spartobacteria</taxon>
        <taxon>Chthoniobacterales</taxon>
        <taxon>Chthoniobacteraceae</taxon>
        <taxon>Chthoniobacter</taxon>
    </lineage>
</organism>
<comment type="catalytic activity">
    <reaction evidence="9">
        <text>molybdopterin + ATP + H(+) = adenylyl-molybdopterin + diphosphate</text>
        <dbReference type="Rhea" id="RHEA:31331"/>
        <dbReference type="ChEBI" id="CHEBI:15378"/>
        <dbReference type="ChEBI" id="CHEBI:30616"/>
        <dbReference type="ChEBI" id="CHEBI:33019"/>
        <dbReference type="ChEBI" id="CHEBI:58698"/>
        <dbReference type="ChEBI" id="CHEBI:62727"/>
        <dbReference type="EC" id="2.7.7.75"/>
    </reaction>
</comment>
<evidence type="ECO:0000313" key="12">
    <source>
        <dbReference type="EMBL" id="EDY18945.1"/>
    </source>
</evidence>
<evidence type="ECO:0000256" key="7">
    <source>
        <dbReference type="ARBA" id="ARBA00022840"/>
    </source>
</evidence>
<gene>
    <name evidence="12" type="ORF">CfE428DRAFT_3603</name>
</gene>
<dbReference type="GO" id="GO:0061598">
    <property type="term" value="F:molybdopterin adenylyltransferase activity"/>
    <property type="evidence" value="ECO:0007669"/>
    <property type="project" value="UniProtKB-EC"/>
</dbReference>
<feature type="domain" description="MoaB/Mog" evidence="11">
    <location>
        <begin position="4"/>
        <end position="150"/>
    </location>
</feature>
<dbReference type="STRING" id="497964.CfE428DRAFT_3603"/>